<keyword evidence="3" id="KW-1185">Reference proteome</keyword>
<gene>
    <name evidence="2" type="ORF">HWQ67_12180</name>
</gene>
<proteinExistence type="predicted"/>
<dbReference type="Proteomes" id="UP001196980">
    <property type="component" value="Unassembled WGS sequence"/>
</dbReference>
<feature type="compositionally biased region" description="Basic and acidic residues" evidence="1">
    <location>
        <begin position="398"/>
        <end position="410"/>
    </location>
</feature>
<dbReference type="RefSeq" id="WP_218252962.1">
    <property type="nucleotide sequence ID" value="NZ_JABXWD010000240.1"/>
</dbReference>
<reference evidence="2 3" key="1">
    <citation type="journal article" date="2020" name="J Geophys Res Biogeosci">
        <title>Magnetotaxis as an Adaptation to Enable Bacterial Shuttling of Microbial Sulfur and Sulfur Cycling Across Aquatic Oxic#Anoxic Interfaces.</title>
        <authorList>
            <person name="Li J."/>
            <person name="Liu P."/>
            <person name="Wang J."/>
            <person name="Roberts A.P."/>
            <person name="Pan Y."/>
        </authorList>
    </citation>
    <scope>NUCLEOTIDE SEQUENCE [LARGE SCALE GENOMIC DNA]</scope>
    <source>
        <strain evidence="2 3">MYR-1_YQ</strain>
    </source>
</reference>
<feature type="region of interest" description="Disordered" evidence="1">
    <location>
        <begin position="398"/>
        <end position="427"/>
    </location>
</feature>
<dbReference type="EMBL" id="JABXWD010000240">
    <property type="protein sequence ID" value="MBV6342343.1"/>
    <property type="molecule type" value="Genomic_DNA"/>
</dbReference>
<evidence type="ECO:0000313" key="2">
    <source>
        <dbReference type="EMBL" id="MBV6342343.1"/>
    </source>
</evidence>
<name>A0ABS6S0G5_9BACT</name>
<organism evidence="2 3">
    <name type="scientific">Candidatus Magnetobacterium casense</name>
    <dbReference type="NCBI Taxonomy" id="1455061"/>
    <lineage>
        <taxon>Bacteria</taxon>
        <taxon>Pseudomonadati</taxon>
        <taxon>Nitrospirota</taxon>
        <taxon>Thermodesulfovibrionia</taxon>
        <taxon>Thermodesulfovibrionales</taxon>
        <taxon>Candidatus Magnetobacteriaceae</taxon>
        <taxon>Candidatus Magnetobacterium</taxon>
    </lineage>
</organism>
<sequence length="427" mass="50376">MQNEFFENVRAEFFDEKTAEFASTFNYRVDIKGNRWYVRFSEGMELWLAPSWTTISRATMPTEKYLDDWKIGVDKETYWFILRNSADYGTYLHILFSRILKGEVIQPTEAWFFKDMKRVFDAENFRLGKDRYNFEETRRWYMDKRKDADGNFVKDAVGFVRWVQDFKIRPIAMEYPVISPETMYCIDRRTGKIYGAFNTSEDPANWIMVNKSASVIDLVCWAEIDGKDEVILVDFKSSYYDFSEQNAFQLLLNMEMWNAGLGEWKYMADRRVARAFNYGCNRYKWASLKSQMAGSKAKFAPYKFKEMVNGDNIGMLRAKLELYLSIFHEDTLELKNRVELSPEALFLDQTTDLVKTEFLVEYDVFKELRELELSLREQTVKVNEAEKEFLAPASEPKIYHADEIRTHEEVAGIPDDPPKPKRKGGKK</sequence>
<evidence type="ECO:0000256" key="1">
    <source>
        <dbReference type="SAM" id="MobiDB-lite"/>
    </source>
</evidence>
<accession>A0ABS6S0G5</accession>
<protein>
    <submittedName>
        <fullName evidence="2">Uncharacterized protein</fullName>
    </submittedName>
</protein>
<evidence type="ECO:0000313" key="3">
    <source>
        <dbReference type="Proteomes" id="UP001196980"/>
    </source>
</evidence>
<comment type="caution">
    <text evidence="2">The sequence shown here is derived from an EMBL/GenBank/DDBJ whole genome shotgun (WGS) entry which is preliminary data.</text>
</comment>